<evidence type="ECO:0000256" key="11">
    <source>
        <dbReference type="ARBA" id="ARBA00022990"/>
    </source>
</evidence>
<evidence type="ECO:0000256" key="4">
    <source>
        <dbReference type="ARBA" id="ARBA00011790"/>
    </source>
</evidence>
<reference evidence="17 18" key="1">
    <citation type="submission" date="2014-04" db="EMBL/GenBank/DDBJ databases">
        <authorList>
            <consortium name="DOE Joint Genome Institute"/>
            <person name="Kuo A."/>
            <person name="Zuccaro A."/>
            <person name="Kohler A."/>
            <person name="Nagy L.G."/>
            <person name="Floudas D."/>
            <person name="Copeland A."/>
            <person name="Barry K.W."/>
            <person name="Cichocki N."/>
            <person name="Veneault-Fourrey C."/>
            <person name="LaButti K."/>
            <person name="Lindquist E.A."/>
            <person name="Lipzen A."/>
            <person name="Lundell T."/>
            <person name="Morin E."/>
            <person name="Murat C."/>
            <person name="Sun H."/>
            <person name="Tunlid A."/>
            <person name="Henrissat B."/>
            <person name="Grigoriev I.V."/>
            <person name="Hibbett D.S."/>
            <person name="Martin F."/>
            <person name="Nordberg H.P."/>
            <person name="Cantor M.N."/>
            <person name="Hua S.X."/>
        </authorList>
    </citation>
    <scope>NUCLEOTIDE SEQUENCE [LARGE SCALE GENOMIC DNA]</scope>
    <source>
        <strain evidence="17 18">MAFF 305830</strain>
    </source>
</reference>
<evidence type="ECO:0000256" key="5">
    <source>
        <dbReference type="ARBA" id="ARBA00018684"/>
    </source>
</evidence>
<evidence type="ECO:0000313" key="18">
    <source>
        <dbReference type="Proteomes" id="UP000054097"/>
    </source>
</evidence>
<comment type="subcellular location">
    <subcellularLocation>
        <location evidence="2">Mitochondrion inner membrane</location>
        <topology evidence="2">Peripheral membrane protein</topology>
        <orientation evidence="2">Matrix side</orientation>
    </subcellularLocation>
</comment>
<evidence type="ECO:0000256" key="3">
    <source>
        <dbReference type="ARBA" id="ARBA00009508"/>
    </source>
</evidence>
<evidence type="ECO:0000256" key="1">
    <source>
        <dbReference type="ARBA" id="ARBA00002920"/>
    </source>
</evidence>
<evidence type="ECO:0000256" key="14">
    <source>
        <dbReference type="ARBA" id="ARBA00030192"/>
    </source>
</evidence>
<keyword evidence="6" id="KW-0813">Transport</keyword>
<dbReference type="InterPro" id="IPR008011">
    <property type="entry name" value="Complex1_LYR_dom"/>
</dbReference>
<keyword evidence="18" id="KW-1185">Reference proteome</keyword>
<dbReference type="GO" id="GO:0006120">
    <property type="term" value="P:mitochondrial electron transport, NADH to ubiquinone"/>
    <property type="evidence" value="ECO:0007669"/>
    <property type="project" value="InterPro"/>
</dbReference>
<evidence type="ECO:0000256" key="7">
    <source>
        <dbReference type="ARBA" id="ARBA00022553"/>
    </source>
</evidence>
<name>A0A0C3BDF7_SERVB</name>
<evidence type="ECO:0000256" key="15">
    <source>
        <dbReference type="ARBA" id="ARBA00032528"/>
    </source>
</evidence>
<organism evidence="17 18">
    <name type="scientific">Serendipita vermifera MAFF 305830</name>
    <dbReference type="NCBI Taxonomy" id="933852"/>
    <lineage>
        <taxon>Eukaryota</taxon>
        <taxon>Fungi</taxon>
        <taxon>Dikarya</taxon>
        <taxon>Basidiomycota</taxon>
        <taxon>Agaricomycotina</taxon>
        <taxon>Agaricomycetes</taxon>
        <taxon>Sebacinales</taxon>
        <taxon>Serendipitaceae</taxon>
        <taxon>Serendipita</taxon>
    </lineage>
</organism>
<comment type="subunit">
    <text evidence="4">Mammalian complex I is composed of 45 different subunits.</text>
</comment>
<evidence type="ECO:0000256" key="2">
    <source>
        <dbReference type="ARBA" id="ARBA00004443"/>
    </source>
</evidence>
<keyword evidence="8" id="KW-0679">Respiratory chain</keyword>
<dbReference type="GO" id="GO:0005743">
    <property type="term" value="C:mitochondrial inner membrane"/>
    <property type="evidence" value="ECO:0007669"/>
    <property type="project" value="UniProtKB-SubCell"/>
</dbReference>
<dbReference type="PANTHER" id="PTHR12868">
    <property type="entry name" value="NADH-UBIQUINONE OXIDOREDUCTASE B22 SUBUNIT"/>
    <property type="match status" value="1"/>
</dbReference>
<dbReference type="CDD" id="cd20263">
    <property type="entry name" value="Complex1_LYR_NDUFB9_LYRM3"/>
    <property type="match status" value="1"/>
</dbReference>
<dbReference type="EMBL" id="KN824288">
    <property type="protein sequence ID" value="KIM29486.1"/>
    <property type="molecule type" value="Genomic_DNA"/>
</dbReference>
<dbReference type="STRING" id="933852.A0A0C3BDF7"/>
<proteinExistence type="inferred from homology"/>
<keyword evidence="11" id="KW-0007">Acetylation</keyword>
<dbReference type="Pfam" id="PF05347">
    <property type="entry name" value="Complex1_LYR"/>
    <property type="match status" value="1"/>
</dbReference>
<keyword evidence="9" id="KW-0999">Mitochondrion inner membrane</keyword>
<dbReference type="Proteomes" id="UP000054097">
    <property type="component" value="Unassembled WGS sequence"/>
</dbReference>
<dbReference type="AlphaFoldDB" id="A0A0C3BDF7"/>
<evidence type="ECO:0000256" key="8">
    <source>
        <dbReference type="ARBA" id="ARBA00022660"/>
    </source>
</evidence>
<comment type="function">
    <text evidence="1">Accessory subunit of the mitochondrial membrane respiratory chain NADH dehydrogenase (Complex I), that is believed to be not involved in catalysis. Complex I functions in the transfer of electrons from NADH to the respiratory chain. The immediate electron acceptor for the enzyme is believed to be ubiquinone.</text>
</comment>
<dbReference type="HOGENOM" id="CLU_1050374_0_0_1"/>
<keyword evidence="13" id="KW-0472">Membrane</keyword>
<keyword evidence="12" id="KW-0496">Mitochondrion</keyword>
<dbReference type="OrthoDB" id="13598at2759"/>
<feature type="domain" description="Complex 1 LYR protein" evidence="16">
    <location>
        <begin position="13"/>
        <end position="69"/>
    </location>
</feature>
<comment type="similarity">
    <text evidence="3">Belongs to the complex I LYR family.</text>
</comment>
<evidence type="ECO:0000256" key="9">
    <source>
        <dbReference type="ARBA" id="ARBA00022792"/>
    </source>
</evidence>
<protein>
    <recommendedName>
        <fullName evidence="5">NADH dehydrogenase [ubiquinone] 1 beta subcomplex subunit 9</fullName>
    </recommendedName>
    <alternativeName>
        <fullName evidence="14">Complex I-B22</fullName>
    </alternativeName>
    <alternativeName>
        <fullName evidence="15">NADH-ubiquinone oxidoreductase B22 subunit</fullName>
    </alternativeName>
</protein>
<evidence type="ECO:0000256" key="13">
    <source>
        <dbReference type="ARBA" id="ARBA00023136"/>
    </source>
</evidence>
<evidence type="ECO:0000313" key="17">
    <source>
        <dbReference type="EMBL" id="KIM29486.1"/>
    </source>
</evidence>
<reference evidence="18" key="2">
    <citation type="submission" date="2015-01" db="EMBL/GenBank/DDBJ databases">
        <title>Evolutionary Origins and Diversification of the Mycorrhizal Mutualists.</title>
        <authorList>
            <consortium name="DOE Joint Genome Institute"/>
            <consortium name="Mycorrhizal Genomics Consortium"/>
            <person name="Kohler A."/>
            <person name="Kuo A."/>
            <person name="Nagy L.G."/>
            <person name="Floudas D."/>
            <person name="Copeland A."/>
            <person name="Barry K.W."/>
            <person name="Cichocki N."/>
            <person name="Veneault-Fourrey C."/>
            <person name="LaButti K."/>
            <person name="Lindquist E.A."/>
            <person name="Lipzen A."/>
            <person name="Lundell T."/>
            <person name="Morin E."/>
            <person name="Murat C."/>
            <person name="Riley R."/>
            <person name="Ohm R."/>
            <person name="Sun H."/>
            <person name="Tunlid A."/>
            <person name="Henrissat B."/>
            <person name="Grigoriev I.V."/>
            <person name="Hibbett D.S."/>
            <person name="Martin F."/>
        </authorList>
    </citation>
    <scope>NUCLEOTIDE SEQUENCE [LARGE SCALE GENOMIC DNA]</scope>
    <source>
        <strain evidence="18">MAFF 305830</strain>
    </source>
</reference>
<evidence type="ECO:0000259" key="16">
    <source>
        <dbReference type="Pfam" id="PF05347"/>
    </source>
</evidence>
<dbReference type="PANTHER" id="PTHR12868:SF0">
    <property type="entry name" value="NADH DEHYDROGENASE [UBIQUINONE] 1 BETA SUBCOMPLEX SUBUNIT 9"/>
    <property type="match status" value="1"/>
</dbReference>
<sequence length="265" mass="29860">MATTTVPKALQSQVKSLYRRYLVNSLNWTIHRDVWRQQAMEIRAEFEQHRHESDPKVIKKLLEDFEARLTAKIHPDPYISAKFPGGTGWERNLPPPPNAFTRYELDGHHHHDSHHAVEAVEDLGELSEYAKAGETPLRLSPQARTALSDLAVAYQNQQTYAKLLDDRTHIDPITGKPKLGKNGKPVPSKLEEVVQLAKERGFDLSELETDAHGSPLNDLTPEQTKAFLKEISEGPLYDSLNMQAIGVLEQEVSHARDAKDGIIGR</sequence>
<gene>
    <name evidence="17" type="ORF">M408DRAFT_328741</name>
</gene>
<evidence type="ECO:0000256" key="10">
    <source>
        <dbReference type="ARBA" id="ARBA00022982"/>
    </source>
</evidence>
<evidence type="ECO:0000256" key="12">
    <source>
        <dbReference type="ARBA" id="ARBA00023128"/>
    </source>
</evidence>
<keyword evidence="7" id="KW-0597">Phosphoprotein</keyword>
<dbReference type="InterPro" id="IPR033034">
    <property type="entry name" value="NDUFB9"/>
</dbReference>
<dbReference type="InterPro" id="IPR045292">
    <property type="entry name" value="Complex1_LYR_NDUFB9_LYRM3"/>
</dbReference>
<evidence type="ECO:0000256" key="6">
    <source>
        <dbReference type="ARBA" id="ARBA00022448"/>
    </source>
</evidence>
<keyword evidence="10" id="KW-0249">Electron transport</keyword>
<accession>A0A0C3BDF7</accession>